<dbReference type="InterPro" id="IPR032791">
    <property type="entry name" value="YhfZ_C"/>
</dbReference>
<gene>
    <name evidence="3" type="ORF">ATZ99_08650</name>
</gene>
<name>A0A162MS03_9FIRM</name>
<organism evidence="3 4">
    <name type="scientific">Thermovenabulum gondwanense</name>
    <dbReference type="NCBI Taxonomy" id="520767"/>
    <lineage>
        <taxon>Bacteria</taxon>
        <taxon>Bacillati</taxon>
        <taxon>Bacillota</taxon>
        <taxon>Clostridia</taxon>
        <taxon>Thermosediminibacterales</taxon>
        <taxon>Thermosediminibacteraceae</taxon>
        <taxon>Thermovenabulum</taxon>
    </lineage>
</organism>
<dbReference type="Pfam" id="PF14502">
    <property type="entry name" value="HTH_41"/>
    <property type="match status" value="1"/>
</dbReference>
<dbReference type="SUPFAM" id="SSF53850">
    <property type="entry name" value="Periplasmic binding protein-like II"/>
    <property type="match status" value="1"/>
</dbReference>
<dbReference type="InterPro" id="IPR036390">
    <property type="entry name" value="WH_DNA-bd_sf"/>
</dbReference>
<evidence type="ECO:0000313" key="3">
    <source>
        <dbReference type="EMBL" id="KYO67047.1"/>
    </source>
</evidence>
<dbReference type="AlphaFoldDB" id="A0A162MS03"/>
<keyword evidence="4" id="KW-1185">Reference proteome</keyword>
<dbReference type="NCBIfam" id="NF041241">
    <property type="entry name" value="YhfZ_full"/>
    <property type="match status" value="1"/>
</dbReference>
<dbReference type="PATRIC" id="fig|520767.4.peg.960"/>
<evidence type="ECO:0000313" key="4">
    <source>
        <dbReference type="Proteomes" id="UP000075737"/>
    </source>
</evidence>
<dbReference type="EMBL" id="LOHZ01000023">
    <property type="protein sequence ID" value="KYO67047.1"/>
    <property type="molecule type" value="Genomic_DNA"/>
</dbReference>
<dbReference type="Proteomes" id="UP000075737">
    <property type="component" value="Unassembled WGS sequence"/>
</dbReference>
<comment type="caution">
    <text evidence="3">The sequence shown here is derived from an EMBL/GenBank/DDBJ whole genome shotgun (WGS) entry which is preliminary data.</text>
</comment>
<dbReference type="Pfam" id="PF14503">
    <property type="entry name" value="YhfZ_C"/>
    <property type="match status" value="1"/>
</dbReference>
<evidence type="ECO:0000259" key="2">
    <source>
        <dbReference type="Pfam" id="PF14503"/>
    </source>
</evidence>
<sequence length="309" mass="35359">MIRDLLTKNGIAVMMLAREMLSLKCGDRIETIGEYAKKFDLGRGTIQTALKYLEDNKAIQLEPRGHLGTYITDIDYKKLWEFAGLNIISGVMPLPYSRRYEGLATGLYKAFEKGKIPFNMAYMRGSERRLEALLNGKYDFAIMSMLAAKLYIESGKNINIIIDFGPNTNVSTHRIIFSNTAKNSIEDGMKIAIDPTSIDQFILTYYECEGKDVEFIELPYNQIIPYIMEGKIDAAVWNYDEIVDRGLPIKSEPLKNKKSKKISEDNTRAALVVKRDNWGIDKIINRIVDKEEVVKIQEQVLLNKLFPEY</sequence>
<feature type="domain" description="YhfZ helix-turn-helix" evidence="1">
    <location>
        <begin position="24"/>
        <end position="71"/>
    </location>
</feature>
<feature type="domain" description="Uncharacterised protein YhfZ C-terminal" evidence="2">
    <location>
        <begin position="75"/>
        <end position="309"/>
    </location>
</feature>
<dbReference type="STRING" id="520767.ATZ99_08650"/>
<dbReference type="Gene3D" id="3.40.190.10">
    <property type="entry name" value="Periplasmic binding protein-like II"/>
    <property type="match status" value="2"/>
</dbReference>
<evidence type="ECO:0008006" key="5">
    <source>
        <dbReference type="Google" id="ProtNLM"/>
    </source>
</evidence>
<reference evidence="3 4" key="1">
    <citation type="submission" date="2015-12" db="EMBL/GenBank/DDBJ databases">
        <title>Draft genome of Thermovenabulum gondwanense isolated from a red thermophilic microbial mat colonisisng an outflow channel of a bore well.</title>
        <authorList>
            <person name="Patel B.K."/>
        </authorList>
    </citation>
    <scope>NUCLEOTIDE SEQUENCE [LARGE SCALE GENOMIC DNA]</scope>
    <source>
        <strain evidence="3 4">R270</strain>
    </source>
</reference>
<dbReference type="OrthoDB" id="147067at2"/>
<proteinExistence type="predicted"/>
<dbReference type="SUPFAM" id="SSF46785">
    <property type="entry name" value="Winged helix' DNA-binding domain"/>
    <property type="match status" value="1"/>
</dbReference>
<dbReference type="InterPro" id="IPR041444">
    <property type="entry name" value="HTH_41"/>
</dbReference>
<dbReference type="RefSeq" id="WP_068748014.1">
    <property type="nucleotide sequence ID" value="NZ_LOHZ01000023.1"/>
</dbReference>
<dbReference type="Gene3D" id="1.10.10.10">
    <property type="entry name" value="Winged helix-like DNA-binding domain superfamily/Winged helix DNA-binding domain"/>
    <property type="match status" value="1"/>
</dbReference>
<protein>
    <recommendedName>
        <fullName evidence="5">HTH gntR-type domain-containing protein</fullName>
    </recommendedName>
</protein>
<evidence type="ECO:0000259" key="1">
    <source>
        <dbReference type="Pfam" id="PF14502"/>
    </source>
</evidence>
<dbReference type="CDD" id="cd13533">
    <property type="entry name" value="PBP2_Yhfz"/>
    <property type="match status" value="1"/>
</dbReference>
<dbReference type="InterPro" id="IPR036388">
    <property type="entry name" value="WH-like_DNA-bd_sf"/>
</dbReference>
<accession>A0A162MS03</accession>